<keyword evidence="2" id="KW-1185">Reference proteome</keyword>
<protein>
    <submittedName>
        <fullName evidence="1">Uncharacterized protein</fullName>
    </submittedName>
</protein>
<evidence type="ECO:0000313" key="2">
    <source>
        <dbReference type="Proteomes" id="UP000295453"/>
    </source>
</evidence>
<dbReference type="Proteomes" id="UP000295453">
    <property type="component" value="Unassembled WGS sequence"/>
</dbReference>
<gene>
    <name evidence="1" type="ORF">EPD65_02905</name>
</gene>
<dbReference type="AlphaFoldDB" id="A0A4R1CK28"/>
<dbReference type="OrthoDB" id="3788035at2"/>
<comment type="caution">
    <text evidence="1">The sequence shown here is derived from an EMBL/GenBank/DDBJ whole genome shotgun (WGS) entry which is preliminary data.</text>
</comment>
<proteinExistence type="predicted"/>
<dbReference type="EMBL" id="SJZJ01000003">
    <property type="protein sequence ID" value="TCJ30536.1"/>
    <property type="molecule type" value="Genomic_DNA"/>
</dbReference>
<name>A0A4R1CK28_9ACTN</name>
<sequence length="106" mass="11123">MAKRSEKDLAALPDEWAPQIEKTFTQLATTGPKLMNKGRKLAKEKGAKVPKKHVGQAPTGALTKKIVVLGGLGALLVMAVRRALGAGGDWQVAPPAPTEEVDSDLG</sequence>
<organism evidence="1 2">
    <name type="scientific">Nocardioides jejuensis</name>
    <dbReference type="NCBI Taxonomy" id="2502782"/>
    <lineage>
        <taxon>Bacteria</taxon>
        <taxon>Bacillati</taxon>
        <taxon>Actinomycetota</taxon>
        <taxon>Actinomycetes</taxon>
        <taxon>Propionibacteriales</taxon>
        <taxon>Nocardioidaceae</taxon>
        <taxon>Nocardioides</taxon>
    </lineage>
</organism>
<dbReference type="RefSeq" id="WP_131581661.1">
    <property type="nucleotide sequence ID" value="NZ_SJZJ01000003.1"/>
</dbReference>
<reference evidence="1 2" key="1">
    <citation type="submission" date="2019-03" db="EMBL/GenBank/DDBJ databases">
        <authorList>
            <person name="Kim M.K.M."/>
        </authorList>
    </citation>
    <scope>NUCLEOTIDE SEQUENCE [LARGE SCALE GENOMIC DNA]</scope>
    <source>
        <strain evidence="1 2">18JY15-6</strain>
    </source>
</reference>
<evidence type="ECO:0000313" key="1">
    <source>
        <dbReference type="EMBL" id="TCJ30536.1"/>
    </source>
</evidence>
<accession>A0A4R1CK28</accession>